<protein>
    <submittedName>
        <fullName evidence="1">Uncharacterized protein</fullName>
    </submittedName>
</protein>
<name>A0A2P2QUK0_RHIMU</name>
<dbReference type="AlphaFoldDB" id="A0A2P2QUK0"/>
<dbReference type="EMBL" id="GGEC01090216">
    <property type="protein sequence ID" value="MBX70700.1"/>
    <property type="molecule type" value="Transcribed_RNA"/>
</dbReference>
<sequence>MLSYFITSKDGGDESHDRFLLQRHQLDIC</sequence>
<reference evidence="1" key="1">
    <citation type="submission" date="2018-02" db="EMBL/GenBank/DDBJ databases">
        <title>Rhizophora mucronata_Transcriptome.</title>
        <authorList>
            <person name="Meera S.P."/>
            <person name="Sreeshan A."/>
            <person name="Augustine A."/>
        </authorList>
    </citation>
    <scope>NUCLEOTIDE SEQUENCE</scope>
    <source>
        <tissue evidence="1">Leaf</tissue>
    </source>
</reference>
<accession>A0A2P2QUK0</accession>
<organism evidence="1">
    <name type="scientific">Rhizophora mucronata</name>
    <name type="common">Asiatic mangrove</name>
    <dbReference type="NCBI Taxonomy" id="61149"/>
    <lineage>
        <taxon>Eukaryota</taxon>
        <taxon>Viridiplantae</taxon>
        <taxon>Streptophyta</taxon>
        <taxon>Embryophyta</taxon>
        <taxon>Tracheophyta</taxon>
        <taxon>Spermatophyta</taxon>
        <taxon>Magnoliopsida</taxon>
        <taxon>eudicotyledons</taxon>
        <taxon>Gunneridae</taxon>
        <taxon>Pentapetalae</taxon>
        <taxon>rosids</taxon>
        <taxon>fabids</taxon>
        <taxon>Malpighiales</taxon>
        <taxon>Rhizophoraceae</taxon>
        <taxon>Rhizophora</taxon>
    </lineage>
</organism>
<evidence type="ECO:0000313" key="1">
    <source>
        <dbReference type="EMBL" id="MBX70700.1"/>
    </source>
</evidence>
<proteinExistence type="predicted"/>